<comment type="similarity">
    <text evidence="2">Belongs to the MreD family.</text>
</comment>
<keyword evidence="6 8" id="KW-1133">Transmembrane helix</keyword>
<evidence type="ECO:0000256" key="8">
    <source>
        <dbReference type="SAM" id="Phobius"/>
    </source>
</evidence>
<protein>
    <submittedName>
        <fullName evidence="9">Rod shape-determining protein MreD</fullName>
    </submittedName>
</protein>
<keyword evidence="4 8" id="KW-0812">Transmembrane</keyword>
<dbReference type="GO" id="GO:0008360">
    <property type="term" value="P:regulation of cell shape"/>
    <property type="evidence" value="ECO:0007669"/>
    <property type="project" value="UniProtKB-KW"/>
</dbReference>
<evidence type="ECO:0000313" key="10">
    <source>
        <dbReference type="Proteomes" id="UP000621799"/>
    </source>
</evidence>
<keyword evidence="10" id="KW-1185">Reference proteome</keyword>
<comment type="subcellular location">
    <subcellularLocation>
        <location evidence="1">Cell membrane</location>
        <topology evidence="1">Multi-pass membrane protein</topology>
    </subcellularLocation>
</comment>
<keyword evidence="7 8" id="KW-0472">Membrane</keyword>
<keyword evidence="5" id="KW-0133">Cell shape</keyword>
<feature type="transmembrane region" description="Helical" evidence="8">
    <location>
        <begin position="161"/>
        <end position="184"/>
    </location>
</feature>
<proteinExistence type="inferred from homology"/>
<sequence length="195" mass="21517">MVSRKTSFVTPLARWPSWMRRGLDAIVTVGSLLLCLLLLPTRIPGMELLGIGPNWLLIWVVAWSLNRTVWQGVLAGLTIGIVQDGMSSSHPTHAASLIAVGVLAARLQKQRYIQEDFISVALVVFGMSVVAETVTALQFSIDSLWGDASGTGRSLSEIWTYHQRVTLASAILSSLWAPAIYFPLDRWWGKMNLLE</sequence>
<evidence type="ECO:0000256" key="1">
    <source>
        <dbReference type="ARBA" id="ARBA00004651"/>
    </source>
</evidence>
<keyword evidence="3" id="KW-1003">Cell membrane</keyword>
<evidence type="ECO:0000256" key="5">
    <source>
        <dbReference type="ARBA" id="ARBA00022960"/>
    </source>
</evidence>
<name>A0A928VXM8_9CYAN</name>
<dbReference type="RefSeq" id="WP_264320414.1">
    <property type="nucleotide sequence ID" value="NZ_JADEXN010000060.1"/>
</dbReference>
<evidence type="ECO:0000313" key="9">
    <source>
        <dbReference type="EMBL" id="MBE9040156.1"/>
    </source>
</evidence>
<feature type="transmembrane region" description="Helical" evidence="8">
    <location>
        <begin position="25"/>
        <end position="43"/>
    </location>
</feature>
<accession>A0A928VXM8</accession>
<evidence type="ECO:0000256" key="7">
    <source>
        <dbReference type="ARBA" id="ARBA00023136"/>
    </source>
</evidence>
<reference evidence="9" key="1">
    <citation type="submission" date="2020-10" db="EMBL/GenBank/DDBJ databases">
        <authorList>
            <person name="Castelo-Branco R."/>
            <person name="Eusebio N."/>
            <person name="Adriana R."/>
            <person name="Vieira A."/>
            <person name="Brugerolle De Fraissinette N."/>
            <person name="Rezende De Castro R."/>
            <person name="Schneider M.P."/>
            <person name="Vasconcelos V."/>
            <person name="Leao P.N."/>
        </authorList>
    </citation>
    <scope>NUCLEOTIDE SEQUENCE</scope>
    <source>
        <strain evidence="9">LEGE 11467</strain>
    </source>
</reference>
<dbReference type="EMBL" id="JADEXN010000060">
    <property type="protein sequence ID" value="MBE9040156.1"/>
    <property type="molecule type" value="Genomic_DNA"/>
</dbReference>
<evidence type="ECO:0000256" key="3">
    <source>
        <dbReference type="ARBA" id="ARBA00022475"/>
    </source>
</evidence>
<evidence type="ECO:0000256" key="6">
    <source>
        <dbReference type="ARBA" id="ARBA00022989"/>
    </source>
</evidence>
<dbReference type="Proteomes" id="UP000621799">
    <property type="component" value="Unassembled WGS sequence"/>
</dbReference>
<dbReference type="InterPro" id="IPR007227">
    <property type="entry name" value="Cell_shape_determining_MreD"/>
</dbReference>
<dbReference type="Pfam" id="PF04093">
    <property type="entry name" value="MreD"/>
    <property type="match status" value="1"/>
</dbReference>
<evidence type="ECO:0000256" key="2">
    <source>
        <dbReference type="ARBA" id="ARBA00007776"/>
    </source>
</evidence>
<comment type="caution">
    <text evidence="9">The sequence shown here is derived from an EMBL/GenBank/DDBJ whole genome shotgun (WGS) entry which is preliminary data.</text>
</comment>
<feature type="transmembrane region" description="Helical" evidence="8">
    <location>
        <begin position="117"/>
        <end position="141"/>
    </location>
</feature>
<gene>
    <name evidence="9" type="primary">mreD</name>
    <name evidence="9" type="ORF">IQ235_05040</name>
</gene>
<dbReference type="AlphaFoldDB" id="A0A928VXM8"/>
<dbReference type="NCBIfam" id="TIGR03426">
    <property type="entry name" value="shape_MreD"/>
    <property type="match status" value="1"/>
</dbReference>
<evidence type="ECO:0000256" key="4">
    <source>
        <dbReference type="ARBA" id="ARBA00022692"/>
    </source>
</evidence>
<dbReference type="GO" id="GO:0005886">
    <property type="term" value="C:plasma membrane"/>
    <property type="evidence" value="ECO:0007669"/>
    <property type="project" value="UniProtKB-SubCell"/>
</dbReference>
<organism evidence="9 10">
    <name type="scientific">Zarconia navalis LEGE 11467</name>
    <dbReference type="NCBI Taxonomy" id="1828826"/>
    <lineage>
        <taxon>Bacteria</taxon>
        <taxon>Bacillati</taxon>
        <taxon>Cyanobacteriota</taxon>
        <taxon>Cyanophyceae</taxon>
        <taxon>Oscillatoriophycideae</taxon>
        <taxon>Oscillatoriales</taxon>
        <taxon>Oscillatoriales incertae sedis</taxon>
        <taxon>Zarconia</taxon>
        <taxon>Zarconia navalis</taxon>
    </lineage>
</organism>